<reference evidence="1" key="2">
    <citation type="submission" date="2020-09" db="EMBL/GenBank/DDBJ databases">
        <authorList>
            <person name="Sun Q."/>
            <person name="Ohkuma M."/>
        </authorList>
    </citation>
    <scope>NUCLEOTIDE SEQUENCE</scope>
    <source>
        <strain evidence="1">JCM 4391</strain>
    </source>
</reference>
<gene>
    <name evidence="1" type="ORF">GCM10010274_05810</name>
</gene>
<dbReference type="EMBL" id="BMTP01000001">
    <property type="protein sequence ID" value="GGU21996.1"/>
    <property type="molecule type" value="Genomic_DNA"/>
</dbReference>
<organism evidence="1 2">
    <name type="scientific">Streptomyces lavendofoliae</name>
    <dbReference type="NCBI Taxonomy" id="67314"/>
    <lineage>
        <taxon>Bacteria</taxon>
        <taxon>Bacillati</taxon>
        <taxon>Actinomycetota</taxon>
        <taxon>Actinomycetes</taxon>
        <taxon>Kitasatosporales</taxon>
        <taxon>Streptomycetaceae</taxon>
        <taxon>Streptomyces</taxon>
    </lineage>
</organism>
<evidence type="ECO:0000313" key="1">
    <source>
        <dbReference type="EMBL" id="GGU21996.1"/>
    </source>
</evidence>
<protein>
    <submittedName>
        <fullName evidence="1">Uncharacterized protein</fullName>
    </submittedName>
</protein>
<dbReference type="Proteomes" id="UP000636661">
    <property type="component" value="Unassembled WGS sequence"/>
</dbReference>
<sequence length="96" mass="10349">MPATDGITPLMAVIEARITSPHRLPPPPPLPGARIPEEPILRTELPGSCPMRTHSWALAALRVHFTRLGGWERRSAGVPAPSLHTARLSITVPGLK</sequence>
<dbReference type="AlphaFoldDB" id="A0A918HTL0"/>
<accession>A0A918HTL0</accession>
<proteinExistence type="predicted"/>
<keyword evidence="2" id="KW-1185">Reference proteome</keyword>
<evidence type="ECO:0000313" key="2">
    <source>
        <dbReference type="Proteomes" id="UP000636661"/>
    </source>
</evidence>
<comment type="caution">
    <text evidence="1">The sequence shown here is derived from an EMBL/GenBank/DDBJ whole genome shotgun (WGS) entry which is preliminary data.</text>
</comment>
<reference evidence="1" key="1">
    <citation type="journal article" date="2014" name="Int. J. Syst. Evol. Microbiol.">
        <title>Complete genome sequence of Corynebacterium casei LMG S-19264T (=DSM 44701T), isolated from a smear-ripened cheese.</title>
        <authorList>
            <consortium name="US DOE Joint Genome Institute (JGI-PGF)"/>
            <person name="Walter F."/>
            <person name="Albersmeier A."/>
            <person name="Kalinowski J."/>
            <person name="Ruckert C."/>
        </authorList>
    </citation>
    <scope>NUCLEOTIDE SEQUENCE</scope>
    <source>
        <strain evidence="1">JCM 4391</strain>
    </source>
</reference>
<name>A0A918HTL0_9ACTN</name>